<keyword evidence="3 7" id="KW-0479">Metal-binding</keyword>
<organism evidence="11 12">
    <name type="scientific">Bacillus taeanensis</name>
    <dbReference type="NCBI Taxonomy" id="273032"/>
    <lineage>
        <taxon>Bacteria</taxon>
        <taxon>Bacillati</taxon>
        <taxon>Bacillota</taxon>
        <taxon>Bacilli</taxon>
        <taxon>Bacillales</taxon>
        <taxon>Bacillaceae</taxon>
        <taxon>Bacillus</taxon>
    </lineage>
</organism>
<dbReference type="SUPFAM" id="SSF53223">
    <property type="entry name" value="Aminoacid dehydrogenase-like, N-terminal domain"/>
    <property type="match status" value="1"/>
</dbReference>
<evidence type="ECO:0000256" key="2">
    <source>
        <dbReference type="ARBA" id="ARBA00008785"/>
    </source>
</evidence>
<comment type="cofactor">
    <cofactor evidence="1">
        <name>Mn(2+)</name>
        <dbReference type="ChEBI" id="CHEBI:29035"/>
    </cofactor>
</comment>
<dbReference type="PRINTS" id="PR00072">
    <property type="entry name" value="MALOXRDTASE"/>
</dbReference>
<dbReference type="InterPro" id="IPR051674">
    <property type="entry name" value="Malate_Decarboxylase"/>
</dbReference>
<dbReference type="FunFam" id="3.40.50.10380:FF:000003">
    <property type="entry name" value="NADP-dependent malic enzyme"/>
    <property type="match status" value="1"/>
</dbReference>
<dbReference type="PIRSF" id="PIRSF000106">
    <property type="entry name" value="ME"/>
    <property type="match status" value="1"/>
</dbReference>
<dbReference type="InterPro" id="IPR045213">
    <property type="entry name" value="Malic_NAD-bd_bact_type"/>
</dbReference>
<evidence type="ECO:0000256" key="8">
    <source>
        <dbReference type="RuleBase" id="RU003427"/>
    </source>
</evidence>
<dbReference type="InterPro" id="IPR037062">
    <property type="entry name" value="Malic_N_dom_sf"/>
</dbReference>
<dbReference type="InterPro" id="IPR036291">
    <property type="entry name" value="NAD(P)-bd_dom_sf"/>
</dbReference>
<evidence type="ECO:0000256" key="4">
    <source>
        <dbReference type="ARBA" id="ARBA00023002"/>
    </source>
</evidence>
<dbReference type="InterPro" id="IPR015884">
    <property type="entry name" value="Malic_enzyme_CS"/>
</dbReference>
<feature type="binding site" evidence="6">
    <location>
        <position position="287"/>
    </location>
    <ligand>
        <name>(S)-malate</name>
        <dbReference type="ChEBI" id="CHEBI:15589"/>
    </ligand>
</feature>
<dbReference type="Proteomes" id="UP000253314">
    <property type="component" value="Unassembled WGS sequence"/>
</dbReference>
<comment type="similarity">
    <text evidence="2 8">Belongs to the malic enzymes family.</text>
</comment>
<evidence type="ECO:0000256" key="3">
    <source>
        <dbReference type="ARBA" id="ARBA00022723"/>
    </source>
</evidence>
<name>A0A366Y4M4_9BACI</name>
<evidence type="ECO:0000259" key="10">
    <source>
        <dbReference type="SMART" id="SM01274"/>
    </source>
</evidence>
<dbReference type="InterPro" id="IPR012302">
    <property type="entry name" value="Malic_NAD-bd"/>
</dbReference>
<comment type="cofactor">
    <cofactor evidence="7">
        <name>Mg(2+)</name>
        <dbReference type="ChEBI" id="CHEBI:18420"/>
    </cofactor>
    <cofactor evidence="7">
        <name>Mn(2+)</name>
        <dbReference type="ChEBI" id="CHEBI:29035"/>
    </cofactor>
    <text evidence="7">Divalent metal cations. Prefers magnesium or manganese.</text>
</comment>
<evidence type="ECO:0000313" key="11">
    <source>
        <dbReference type="EMBL" id="RBW71151.1"/>
    </source>
</evidence>
<evidence type="ECO:0000259" key="9">
    <source>
        <dbReference type="SMART" id="SM00919"/>
    </source>
</evidence>
<dbReference type="Gene3D" id="3.40.50.720">
    <property type="entry name" value="NAD(P)-binding Rossmann-like Domain"/>
    <property type="match status" value="1"/>
</dbReference>
<comment type="caution">
    <text evidence="11">The sequence shown here is derived from an EMBL/GenBank/DDBJ whole genome shotgun (WGS) entry which is preliminary data.</text>
</comment>
<feature type="active site" description="Proton donor" evidence="5">
    <location>
        <position position="37"/>
    </location>
</feature>
<dbReference type="EMBL" id="QOCW01000002">
    <property type="protein sequence ID" value="RBW71151.1"/>
    <property type="molecule type" value="Genomic_DNA"/>
</dbReference>
<feature type="binding site" evidence="6">
    <location>
        <position position="317"/>
    </location>
    <ligand>
        <name>(S)-malate</name>
        <dbReference type="ChEBI" id="CHEBI:15589"/>
    </ligand>
</feature>
<accession>A0A366Y4M4</accession>
<dbReference type="InterPro" id="IPR046346">
    <property type="entry name" value="Aminoacid_DH-like_N_sf"/>
</dbReference>
<dbReference type="InterPro" id="IPR001891">
    <property type="entry name" value="Malic_OxRdtase"/>
</dbReference>
<dbReference type="Pfam" id="PF03949">
    <property type="entry name" value="Malic_M"/>
    <property type="match status" value="1"/>
</dbReference>
<evidence type="ECO:0000256" key="5">
    <source>
        <dbReference type="PIRSR" id="PIRSR000106-1"/>
    </source>
</evidence>
<keyword evidence="4" id="KW-0560">Oxidoreductase</keyword>
<dbReference type="FunFam" id="3.40.50.720:FF:000095">
    <property type="entry name" value="NADP-dependent malic enzyme"/>
    <property type="match status" value="1"/>
</dbReference>
<evidence type="ECO:0000256" key="6">
    <source>
        <dbReference type="PIRSR" id="PIRSR000106-2"/>
    </source>
</evidence>
<dbReference type="PROSITE" id="PS00331">
    <property type="entry name" value="MALIC_ENZYMES"/>
    <property type="match status" value="1"/>
</dbReference>
<sequence>MKTLREETLQMHRDHQGKLEVKAKVPVRDAKDLSLAYSPGVAEPCKEIYEDRNKVYDYTMKGNTVAVVSDGTAVLGLGNIGPEAAMPVMEGKAVLFKSFAGVDAFPICLNTTDVEEIIETVKRLEPTFGGVNLEDIAAPRCFEIEERLKKETSIPIFHDDQHGTAIVTAAGLVNALKLVNKKMQDIKVVANGAGAAGIAIIKLLKSFGVKDMILCDTKGAIYEGRPYGMNDIKNEVAKFTNSEKQEGSLEDVIKGADVFIGVSAAGALTKEMVQSMNDDAILFAMANPIPEIMPAEAKEAGAKVIGTGRSDFPNQVNNVLAFPGIFRGALDVQATHINEEMKVAAVLAIASLVSEEDLTEDYVIPAPFDERVAPAVAAAVAKAAMETGVAKKVVDPAAVAEKTRQLSMIEEKSLIGVN</sequence>
<dbReference type="GO" id="GO:0004470">
    <property type="term" value="F:malic enzyme activity"/>
    <property type="evidence" value="ECO:0007669"/>
    <property type="project" value="InterPro"/>
</dbReference>
<protein>
    <submittedName>
        <fullName evidence="11">NAD-dependent malic enzyme</fullName>
    </submittedName>
</protein>
<evidence type="ECO:0000256" key="1">
    <source>
        <dbReference type="ARBA" id="ARBA00001936"/>
    </source>
</evidence>
<dbReference type="OrthoDB" id="9805787at2"/>
<feature type="binding site" evidence="7">
    <location>
        <position position="160"/>
    </location>
    <ligand>
        <name>a divalent metal cation</name>
        <dbReference type="ChEBI" id="CHEBI:60240"/>
    </ligand>
</feature>
<gene>
    <name evidence="11" type="ORF">DS031_04000</name>
</gene>
<dbReference type="SMART" id="SM00919">
    <property type="entry name" value="Malic_M"/>
    <property type="match status" value="1"/>
</dbReference>
<dbReference type="Gene3D" id="3.40.50.10380">
    <property type="entry name" value="Malic enzyme, N-terminal domain"/>
    <property type="match status" value="1"/>
</dbReference>
<feature type="binding site" evidence="7">
    <location>
        <position position="134"/>
    </location>
    <ligand>
        <name>a divalent metal cation</name>
        <dbReference type="ChEBI" id="CHEBI:60240"/>
    </ligand>
</feature>
<dbReference type="SUPFAM" id="SSF51735">
    <property type="entry name" value="NAD(P)-binding Rossmann-fold domains"/>
    <property type="match status" value="1"/>
</dbReference>
<feature type="active site" description="Proton acceptor" evidence="5">
    <location>
        <position position="92"/>
    </location>
</feature>
<dbReference type="RefSeq" id="WP_113804631.1">
    <property type="nucleotide sequence ID" value="NZ_QOCW01000002.1"/>
</dbReference>
<dbReference type="AlphaFoldDB" id="A0A366Y4M4"/>
<dbReference type="GO" id="GO:0051287">
    <property type="term" value="F:NAD binding"/>
    <property type="evidence" value="ECO:0007669"/>
    <property type="project" value="InterPro"/>
</dbReference>
<dbReference type="PANTHER" id="PTHR43237">
    <property type="entry name" value="NADP-DEPENDENT MALIC ENZYME"/>
    <property type="match status" value="1"/>
</dbReference>
<feature type="domain" description="Malic enzyme N-terminal" evidence="10">
    <location>
        <begin position="16"/>
        <end position="149"/>
    </location>
</feature>
<feature type="domain" description="Malic enzyme NAD-binding" evidence="9">
    <location>
        <begin position="161"/>
        <end position="385"/>
    </location>
</feature>
<dbReference type="Pfam" id="PF00390">
    <property type="entry name" value="malic"/>
    <property type="match status" value="1"/>
</dbReference>
<dbReference type="GO" id="GO:0046872">
    <property type="term" value="F:metal ion binding"/>
    <property type="evidence" value="ECO:0007669"/>
    <property type="project" value="UniProtKB-KW"/>
</dbReference>
<dbReference type="SMART" id="SM01274">
    <property type="entry name" value="malic"/>
    <property type="match status" value="1"/>
</dbReference>
<dbReference type="PANTHER" id="PTHR43237:SF4">
    <property type="entry name" value="NADP-DEPENDENT MALIC ENZYME"/>
    <property type="match status" value="1"/>
</dbReference>
<feature type="binding site" evidence="7">
    <location>
        <position position="135"/>
    </location>
    <ligand>
        <name>a divalent metal cation</name>
        <dbReference type="ChEBI" id="CHEBI:60240"/>
    </ligand>
</feature>
<dbReference type="GO" id="GO:0016616">
    <property type="term" value="F:oxidoreductase activity, acting on the CH-OH group of donors, NAD or NADP as acceptor"/>
    <property type="evidence" value="ECO:0007669"/>
    <property type="project" value="InterPro"/>
</dbReference>
<evidence type="ECO:0000256" key="7">
    <source>
        <dbReference type="PIRSR" id="PIRSR000106-3"/>
    </source>
</evidence>
<dbReference type="InterPro" id="IPR012301">
    <property type="entry name" value="Malic_N_dom"/>
</dbReference>
<proteinExistence type="inferred from homology"/>
<keyword evidence="12" id="KW-1185">Reference proteome</keyword>
<reference evidence="11 12" key="1">
    <citation type="submission" date="2018-07" db="EMBL/GenBank/DDBJ databases">
        <title>Lottiidibacillus patelloidae gen. nov., sp. nov., isolated from the intestinal tract of a marine limpet and the reclassification of B. taeanensis BH030017T, B. algicola KMM 3737T and B. hwajinpoensis SW-72T as genus Lottiidibacillus.</title>
        <authorList>
            <person name="Liu R."/>
            <person name="Huang Z."/>
        </authorList>
    </citation>
    <scope>NUCLEOTIDE SEQUENCE [LARGE SCALE GENOMIC DNA]</scope>
    <source>
        <strain evidence="11 12">BH030017</strain>
    </source>
</reference>
<dbReference type="CDD" id="cd05311">
    <property type="entry name" value="NAD_bind_2_malic_enz"/>
    <property type="match status" value="1"/>
</dbReference>
<evidence type="ECO:0000313" key="12">
    <source>
        <dbReference type="Proteomes" id="UP000253314"/>
    </source>
</evidence>